<feature type="compositionally biased region" description="Acidic residues" evidence="1">
    <location>
        <begin position="13"/>
        <end position="27"/>
    </location>
</feature>
<protein>
    <submittedName>
        <fullName evidence="2">Uncharacterized protein</fullName>
    </submittedName>
</protein>
<evidence type="ECO:0000313" key="2">
    <source>
        <dbReference type="EMBL" id="JAC53553.1"/>
    </source>
</evidence>
<proteinExistence type="predicted"/>
<dbReference type="AlphaFoldDB" id="A0A034WIF5"/>
<feature type="compositionally biased region" description="Polar residues" evidence="1">
    <location>
        <begin position="35"/>
        <end position="46"/>
    </location>
</feature>
<feature type="region of interest" description="Disordered" evidence="1">
    <location>
        <begin position="12"/>
        <end position="51"/>
    </location>
</feature>
<evidence type="ECO:0000256" key="1">
    <source>
        <dbReference type="SAM" id="MobiDB-lite"/>
    </source>
</evidence>
<accession>A0A034WIF5</accession>
<dbReference type="EMBL" id="GAKP01005399">
    <property type="protein sequence ID" value="JAC53553.1"/>
    <property type="molecule type" value="Transcribed_RNA"/>
</dbReference>
<organism evidence="2">
    <name type="scientific">Bactrocera dorsalis</name>
    <name type="common">Oriental fruit fly</name>
    <name type="synonym">Dacus dorsalis</name>
    <dbReference type="NCBI Taxonomy" id="27457"/>
    <lineage>
        <taxon>Eukaryota</taxon>
        <taxon>Metazoa</taxon>
        <taxon>Ecdysozoa</taxon>
        <taxon>Arthropoda</taxon>
        <taxon>Hexapoda</taxon>
        <taxon>Insecta</taxon>
        <taxon>Pterygota</taxon>
        <taxon>Neoptera</taxon>
        <taxon>Endopterygota</taxon>
        <taxon>Diptera</taxon>
        <taxon>Brachycera</taxon>
        <taxon>Muscomorpha</taxon>
        <taxon>Tephritoidea</taxon>
        <taxon>Tephritidae</taxon>
        <taxon>Bactrocera</taxon>
        <taxon>Bactrocera</taxon>
    </lineage>
</organism>
<name>A0A034WIF5_BACDO</name>
<reference evidence="2" key="1">
    <citation type="journal article" date="2014" name="BMC Genomics">
        <title>Characterizing the developmental transcriptome of the oriental fruit fly, Bactrocera dorsalis (Diptera: Tephritidae) through comparative genomic analysis with Drosophila melanogaster utilizing modENCODE datasets.</title>
        <authorList>
            <person name="Geib S.M."/>
            <person name="Calla B."/>
            <person name="Hall B."/>
            <person name="Hou S."/>
            <person name="Manoukis N.C."/>
        </authorList>
    </citation>
    <scope>NUCLEOTIDE SEQUENCE</scope>
    <source>
        <strain evidence="2">Punador</strain>
    </source>
</reference>
<sequence>MRMLQVLQILENSDADFSSDDSNDDALWEPPNKQMDGSSESDCNETSSEDEILLPANQDPTVSHVNTSVSTRDEVWKSVGFVDSTPPQQTSQGNILVGTPIEYFQKFEMK</sequence>